<comment type="subcellular location">
    <subcellularLocation>
        <location evidence="1">Membrane</location>
        <topology evidence="1">Multi-pass membrane protein</topology>
    </subcellularLocation>
</comment>
<feature type="transmembrane region" description="Helical" evidence="6">
    <location>
        <begin position="132"/>
        <end position="151"/>
    </location>
</feature>
<evidence type="ECO:0000256" key="2">
    <source>
        <dbReference type="ARBA" id="ARBA00022448"/>
    </source>
</evidence>
<accession>A0A370U0U6</accession>
<dbReference type="InterPro" id="IPR020846">
    <property type="entry name" value="MFS_dom"/>
</dbReference>
<sequence>MFGKKPKTESHATLDITTEPGVKNEANNYYDPNLAIEQPYQYDDLNVVCPPHTTERRLMTKIDFRVIPFLCILYLLAFLDRVNIANARSFGLVKDLNLKKVEYNTALTIFFVPYIIFEIPSNIFMKKLSPRVWLSGCMFMFGLAAICQGLVKNYAGLLATRFFLGLFEAGMFPGCFYLIGMWYKRSEAQRRYSFFFSSTTLAGAFGGLLASAIGKMDGMRGFQGWRWIFILEGVLTCVVALLFFFMIPSFPEDATWLSSEEREYVKARLQADQGLSAAERKITLRDVGRVFKDYKVLLGGVMYFGLIVPAYGYAFFAPQIISTFKYSPIQTQLRSVPPWACAFGFAMIIAFLSDYTRHRFLFTIAPLSVAIAGFGILITVHDNVNLQYAALFLVAMGCYSAMPVIVCWFNMNLGGHHRRAVGTAWQVGFGNIGGIIATYAFLEEDAPYYKNGYSICLAWLCLSAASCCVYAVAVVRQNRQRDKSPTDLGLTEYEKTELGDMSPDYRYLL</sequence>
<dbReference type="GO" id="GO:0022857">
    <property type="term" value="F:transmembrane transporter activity"/>
    <property type="evidence" value="ECO:0007669"/>
    <property type="project" value="InterPro"/>
</dbReference>
<feature type="transmembrane region" description="Helical" evidence="6">
    <location>
        <begin position="157"/>
        <end position="180"/>
    </location>
</feature>
<dbReference type="EMBL" id="NPIC01000001">
    <property type="protein sequence ID" value="RDL41410.1"/>
    <property type="molecule type" value="Genomic_DNA"/>
</dbReference>
<feature type="transmembrane region" description="Helical" evidence="6">
    <location>
        <begin position="421"/>
        <end position="440"/>
    </location>
</feature>
<organism evidence="8 9">
    <name type="scientific">Venustampulla echinocandica</name>
    <dbReference type="NCBI Taxonomy" id="2656787"/>
    <lineage>
        <taxon>Eukaryota</taxon>
        <taxon>Fungi</taxon>
        <taxon>Dikarya</taxon>
        <taxon>Ascomycota</taxon>
        <taxon>Pezizomycotina</taxon>
        <taxon>Leotiomycetes</taxon>
        <taxon>Helotiales</taxon>
        <taxon>Pleuroascaceae</taxon>
        <taxon>Venustampulla</taxon>
    </lineage>
</organism>
<reference evidence="8 9" key="1">
    <citation type="journal article" date="2018" name="IMA Fungus">
        <title>IMA Genome-F 9: Draft genome sequence of Annulohypoxylon stygium, Aspergillus mulundensis, Berkeleyomyces basicola (syn. Thielaviopsis basicola), Ceratocystis smalleyi, two Cercospora beticola strains, Coleophoma cylindrospora, Fusarium fracticaudum, Phialophora cf. hyalina, and Morchella septimelata.</title>
        <authorList>
            <person name="Wingfield B.D."/>
            <person name="Bills G.F."/>
            <person name="Dong Y."/>
            <person name="Huang W."/>
            <person name="Nel W.J."/>
            <person name="Swalarsk-Parry B.S."/>
            <person name="Vaghefi N."/>
            <person name="Wilken P.M."/>
            <person name="An Z."/>
            <person name="de Beer Z.W."/>
            <person name="De Vos L."/>
            <person name="Chen L."/>
            <person name="Duong T.A."/>
            <person name="Gao Y."/>
            <person name="Hammerbacher A."/>
            <person name="Kikkert J.R."/>
            <person name="Li Y."/>
            <person name="Li H."/>
            <person name="Li K."/>
            <person name="Li Q."/>
            <person name="Liu X."/>
            <person name="Ma X."/>
            <person name="Naidoo K."/>
            <person name="Pethybridge S.J."/>
            <person name="Sun J."/>
            <person name="Steenkamp E.T."/>
            <person name="van der Nest M.A."/>
            <person name="van Wyk S."/>
            <person name="Wingfield M.J."/>
            <person name="Xiong C."/>
            <person name="Yue Q."/>
            <person name="Zhang X."/>
        </authorList>
    </citation>
    <scope>NUCLEOTIDE SEQUENCE [LARGE SCALE GENOMIC DNA]</scope>
    <source>
        <strain evidence="8 9">BP 5553</strain>
    </source>
</reference>
<protein>
    <submittedName>
        <fullName evidence="8">MFS general substrate transporter</fullName>
    </submittedName>
</protein>
<feature type="transmembrane region" description="Helical" evidence="6">
    <location>
        <begin position="105"/>
        <end position="125"/>
    </location>
</feature>
<dbReference type="FunFam" id="1.20.1250.20:FF:000034">
    <property type="entry name" value="MFS general substrate transporter"/>
    <property type="match status" value="1"/>
</dbReference>
<dbReference type="RefSeq" id="XP_031874066.1">
    <property type="nucleotide sequence ID" value="XM_032010012.1"/>
</dbReference>
<dbReference type="FunFam" id="1.20.1250.20:FF:000068">
    <property type="entry name" value="MFS general substrate transporter"/>
    <property type="match status" value="1"/>
</dbReference>
<name>A0A370U0U6_9HELO</name>
<feature type="transmembrane region" description="Helical" evidence="6">
    <location>
        <begin position="452"/>
        <end position="475"/>
    </location>
</feature>
<dbReference type="InterPro" id="IPR011701">
    <property type="entry name" value="MFS"/>
</dbReference>
<dbReference type="PANTHER" id="PTHR43791">
    <property type="entry name" value="PERMEASE-RELATED"/>
    <property type="match status" value="1"/>
</dbReference>
<evidence type="ECO:0000256" key="6">
    <source>
        <dbReference type="SAM" id="Phobius"/>
    </source>
</evidence>
<dbReference type="Proteomes" id="UP000254866">
    <property type="component" value="Unassembled WGS sequence"/>
</dbReference>
<dbReference type="GeneID" id="43594238"/>
<dbReference type="PROSITE" id="PS50850">
    <property type="entry name" value="MFS"/>
    <property type="match status" value="1"/>
</dbReference>
<dbReference type="AlphaFoldDB" id="A0A370U0U6"/>
<proteinExistence type="predicted"/>
<feature type="transmembrane region" description="Helical" evidence="6">
    <location>
        <begin position="192"/>
        <end position="213"/>
    </location>
</feature>
<keyword evidence="5 6" id="KW-0472">Membrane</keyword>
<feature type="transmembrane region" description="Helical" evidence="6">
    <location>
        <begin position="386"/>
        <end position="409"/>
    </location>
</feature>
<feature type="transmembrane region" description="Helical" evidence="6">
    <location>
        <begin position="66"/>
        <end position="85"/>
    </location>
</feature>
<dbReference type="InterPro" id="IPR036259">
    <property type="entry name" value="MFS_trans_sf"/>
</dbReference>
<dbReference type="GO" id="GO:0005886">
    <property type="term" value="C:plasma membrane"/>
    <property type="evidence" value="ECO:0007669"/>
    <property type="project" value="TreeGrafter"/>
</dbReference>
<keyword evidence="3 6" id="KW-0812">Transmembrane</keyword>
<evidence type="ECO:0000313" key="8">
    <source>
        <dbReference type="EMBL" id="RDL41410.1"/>
    </source>
</evidence>
<keyword evidence="2" id="KW-0813">Transport</keyword>
<dbReference type="PANTHER" id="PTHR43791:SF46">
    <property type="entry name" value="MAJOR FACILITATOR SUPERFAMILY (MFS) PROFILE DOMAIN-CONTAINING PROTEIN-RELATED"/>
    <property type="match status" value="1"/>
</dbReference>
<dbReference type="Pfam" id="PF07690">
    <property type="entry name" value="MFS_1"/>
    <property type="match status" value="1"/>
</dbReference>
<evidence type="ECO:0000256" key="1">
    <source>
        <dbReference type="ARBA" id="ARBA00004141"/>
    </source>
</evidence>
<evidence type="ECO:0000259" key="7">
    <source>
        <dbReference type="PROSITE" id="PS50850"/>
    </source>
</evidence>
<gene>
    <name evidence="8" type="ORF">BP5553_01389</name>
</gene>
<feature type="transmembrane region" description="Helical" evidence="6">
    <location>
        <begin position="296"/>
        <end position="316"/>
    </location>
</feature>
<comment type="caution">
    <text evidence="8">The sequence shown here is derived from an EMBL/GenBank/DDBJ whole genome shotgun (WGS) entry which is preliminary data.</text>
</comment>
<dbReference type="Gene3D" id="1.20.1250.20">
    <property type="entry name" value="MFS general substrate transporter like domains"/>
    <property type="match status" value="2"/>
</dbReference>
<evidence type="ECO:0000256" key="5">
    <source>
        <dbReference type="ARBA" id="ARBA00023136"/>
    </source>
</evidence>
<keyword evidence="9" id="KW-1185">Reference proteome</keyword>
<evidence type="ECO:0000313" key="9">
    <source>
        <dbReference type="Proteomes" id="UP000254866"/>
    </source>
</evidence>
<feature type="domain" description="Major facilitator superfamily (MFS) profile" evidence="7">
    <location>
        <begin position="66"/>
        <end position="481"/>
    </location>
</feature>
<evidence type="ECO:0000256" key="4">
    <source>
        <dbReference type="ARBA" id="ARBA00022989"/>
    </source>
</evidence>
<dbReference type="OrthoDB" id="2985014at2759"/>
<feature type="transmembrane region" description="Helical" evidence="6">
    <location>
        <begin position="360"/>
        <end position="380"/>
    </location>
</feature>
<feature type="transmembrane region" description="Helical" evidence="6">
    <location>
        <begin position="336"/>
        <end position="353"/>
    </location>
</feature>
<dbReference type="SUPFAM" id="SSF103473">
    <property type="entry name" value="MFS general substrate transporter"/>
    <property type="match status" value="1"/>
</dbReference>
<keyword evidence="4 6" id="KW-1133">Transmembrane helix</keyword>
<feature type="transmembrane region" description="Helical" evidence="6">
    <location>
        <begin position="225"/>
        <end position="247"/>
    </location>
</feature>
<evidence type="ECO:0000256" key="3">
    <source>
        <dbReference type="ARBA" id="ARBA00022692"/>
    </source>
</evidence>